<evidence type="ECO:0008006" key="5">
    <source>
        <dbReference type="Google" id="ProtNLM"/>
    </source>
</evidence>
<evidence type="ECO:0000313" key="3">
    <source>
        <dbReference type="EMBL" id="CAA0830486.1"/>
    </source>
</evidence>
<reference evidence="3" key="1">
    <citation type="submission" date="2019-12" db="EMBL/GenBank/DDBJ databases">
        <authorList>
            <person name="Scholes J."/>
        </authorList>
    </citation>
    <scope>NUCLEOTIDE SEQUENCE</scope>
</reference>
<feature type="signal peptide" evidence="2">
    <location>
        <begin position="1"/>
        <end position="22"/>
    </location>
</feature>
<sequence length="109" mass="11759">MPSPRIWGFLLLASVLASATSATVHHDTPREKLKRRGASGAAAHPPAPFVPSYNLEQQEYLTAHNDFRLRAGVPPLSWDPGVYVVCNYDPAGLIPGVNPFTGSKNHSAQ</sequence>
<evidence type="ECO:0000313" key="4">
    <source>
        <dbReference type="Proteomes" id="UP001153555"/>
    </source>
</evidence>
<comment type="caution">
    <text evidence="3">The sequence shown here is derived from an EMBL/GenBank/DDBJ whole genome shotgun (WGS) entry which is preliminary data.</text>
</comment>
<proteinExistence type="predicted"/>
<name>A0A9N7NGQ1_STRHE</name>
<keyword evidence="2" id="KW-0732">Signal</keyword>
<evidence type="ECO:0000256" key="1">
    <source>
        <dbReference type="SAM" id="MobiDB-lite"/>
    </source>
</evidence>
<dbReference type="EMBL" id="CACSLK010027829">
    <property type="protein sequence ID" value="CAA0830486.1"/>
    <property type="molecule type" value="Genomic_DNA"/>
</dbReference>
<organism evidence="3 4">
    <name type="scientific">Striga hermonthica</name>
    <name type="common">Purple witchweed</name>
    <name type="synonym">Buchnera hermonthica</name>
    <dbReference type="NCBI Taxonomy" id="68872"/>
    <lineage>
        <taxon>Eukaryota</taxon>
        <taxon>Viridiplantae</taxon>
        <taxon>Streptophyta</taxon>
        <taxon>Embryophyta</taxon>
        <taxon>Tracheophyta</taxon>
        <taxon>Spermatophyta</taxon>
        <taxon>Magnoliopsida</taxon>
        <taxon>eudicotyledons</taxon>
        <taxon>Gunneridae</taxon>
        <taxon>Pentapetalae</taxon>
        <taxon>asterids</taxon>
        <taxon>lamiids</taxon>
        <taxon>Lamiales</taxon>
        <taxon>Orobanchaceae</taxon>
        <taxon>Buchnereae</taxon>
        <taxon>Striga</taxon>
    </lineage>
</organism>
<dbReference type="Proteomes" id="UP001153555">
    <property type="component" value="Unassembled WGS sequence"/>
</dbReference>
<keyword evidence="4" id="KW-1185">Reference proteome</keyword>
<dbReference type="SUPFAM" id="SSF55797">
    <property type="entry name" value="PR-1-like"/>
    <property type="match status" value="1"/>
</dbReference>
<feature type="region of interest" description="Disordered" evidence="1">
    <location>
        <begin position="23"/>
        <end position="48"/>
    </location>
</feature>
<accession>A0A9N7NGQ1</accession>
<protein>
    <recommendedName>
        <fullName evidence="5">SCP domain-containing protein</fullName>
    </recommendedName>
</protein>
<dbReference type="InterPro" id="IPR035940">
    <property type="entry name" value="CAP_sf"/>
</dbReference>
<feature type="chain" id="PRO_5040345962" description="SCP domain-containing protein" evidence="2">
    <location>
        <begin position="23"/>
        <end position="109"/>
    </location>
</feature>
<evidence type="ECO:0000256" key="2">
    <source>
        <dbReference type="SAM" id="SignalP"/>
    </source>
</evidence>
<dbReference type="AlphaFoldDB" id="A0A9N7NGQ1"/>
<gene>
    <name evidence="3" type="ORF">SHERM_25907</name>
</gene>